<dbReference type="InterPro" id="IPR036770">
    <property type="entry name" value="Ankyrin_rpt-contain_sf"/>
</dbReference>
<keyword evidence="3" id="KW-0949">S-adenosyl-L-methionine</keyword>
<keyword evidence="2" id="KW-0040">ANK repeat</keyword>
<comment type="catalytic activity">
    <reaction evidence="3">
        <text>L-lysyl(79)-[histone H3] + 3 S-adenosyl-L-methionine = N(6),N(6),N(6)-trimethyl-L-lysyl(79)-[histone H3] + 3 S-adenosyl-L-homocysteine + 3 H(+)</text>
        <dbReference type="Rhea" id="RHEA:60328"/>
        <dbReference type="Rhea" id="RHEA-COMP:15549"/>
        <dbReference type="Rhea" id="RHEA-COMP:15552"/>
        <dbReference type="ChEBI" id="CHEBI:15378"/>
        <dbReference type="ChEBI" id="CHEBI:29969"/>
        <dbReference type="ChEBI" id="CHEBI:57856"/>
        <dbReference type="ChEBI" id="CHEBI:59789"/>
        <dbReference type="ChEBI" id="CHEBI:61961"/>
        <dbReference type="EC" id="2.1.1.360"/>
    </reaction>
</comment>
<organism evidence="7">
    <name type="scientific">Schizophyllum commune (strain H4-8 / FGSC 9210)</name>
    <name type="common">Split gill fungus</name>
    <dbReference type="NCBI Taxonomy" id="578458"/>
    <lineage>
        <taxon>Eukaryota</taxon>
        <taxon>Fungi</taxon>
        <taxon>Dikarya</taxon>
        <taxon>Basidiomycota</taxon>
        <taxon>Agaricomycotina</taxon>
        <taxon>Agaricomycetes</taxon>
        <taxon>Agaricomycetidae</taxon>
        <taxon>Agaricales</taxon>
        <taxon>Schizophyllaceae</taxon>
        <taxon>Schizophyllum</taxon>
    </lineage>
</organism>
<dbReference type="OMA" id="WWLVEAR"/>
<evidence type="ECO:0000256" key="4">
    <source>
        <dbReference type="SAM" id="Coils"/>
    </source>
</evidence>
<dbReference type="InParanoid" id="D8QDU9"/>
<dbReference type="InterPro" id="IPR056884">
    <property type="entry name" value="NPHP3-like_N"/>
</dbReference>
<dbReference type="GO" id="GO:0140956">
    <property type="term" value="F:histone H3K79 trimethyltransferase activity"/>
    <property type="evidence" value="ECO:0007669"/>
    <property type="project" value="UniProtKB-EC"/>
</dbReference>
<keyword evidence="3" id="KW-0156">Chromatin regulator</keyword>
<dbReference type="CDD" id="cd02440">
    <property type="entry name" value="AdoMet_MTases"/>
    <property type="match status" value="1"/>
</dbReference>
<dbReference type="Pfam" id="PF08123">
    <property type="entry name" value="DOT1"/>
    <property type="match status" value="1"/>
</dbReference>
<feature type="non-terminal residue" evidence="6">
    <location>
        <position position="1388"/>
    </location>
</feature>
<dbReference type="KEGG" id="scm:SCHCO_02587820"/>
<dbReference type="GeneID" id="9590446"/>
<comment type="function">
    <text evidence="3">Histone methyltransferase that specifically trimethylates histone H3 to form H3K79me3. This methylation is required for telomere silencing and for the pachytene checkpoint during the meiotic cell cycle by allowing the recruitment of RAD9 to double strand breaks. Nucleosomes are preferred as substrate compared to free histone.</text>
</comment>
<evidence type="ECO:0000259" key="5">
    <source>
        <dbReference type="PROSITE" id="PS51569"/>
    </source>
</evidence>
<dbReference type="Gene3D" id="3.40.50.300">
    <property type="entry name" value="P-loop containing nucleotide triphosphate hydrolases"/>
    <property type="match status" value="1"/>
</dbReference>
<dbReference type="Pfam" id="PF24883">
    <property type="entry name" value="NPHP3_N"/>
    <property type="match status" value="1"/>
</dbReference>
<evidence type="ECO:0000313" key="6">
    <source>
        <dbReference type="EMBL" id="EFI93744.1"/>
    </source>
</evidence>
<dbReference type="SMART" id="SM00248">
    <property type="entry name" value="ANK"/>
    <property type="match status" value="5"/>
</dbReference>
<dbReference type="PROSITE" id="PS51569">
    <property type="entry name" value="DOT1"/>
    <property type="match status" value="1"/>
</dbReference>
<dbReference type="HOGENOM" id="CLU_255120_0_0_1"/>
<keyword evidence="3" id="KW-0489">Methyltransferase</keyword>
<dbReference type="PROSITE" id="PS50297">
    <property type="entry name" value="ANK_REP_REGION"/>
    <property type="match status" value="1"/>
</dbReference>
<gene>
    <name evidence="6" type="ORF">SCHCODRAFT_112035</name>
</gene>
<sequence length="1388" mass="157511">MDPGTILAVIDMAGKVTVALCKYASSAKGADKARLALWRELSSISGTLMNVKYYFESLADGFAPETQKRMNALRLWEEGGPIKECMKLLDNFLRELDVDMKKQGLKRKLLWPFKEETIEEFLKQLERHKAHLMLAFSINTSEQLTDIAQISFMIAEEQARVRLEKEIADTQRASQEESRRRDSLRDEIIRWLQPVDNGSKHAISLQKRQEGTCKWIFTHDTYRQWSTRESGMLWLSGIPGSGKSVMASSLIDALRQKRYPALVYHYCDFGDPSSTSVVSILRSLFVQLLRNAPPAWFDELNSIANQVKSGEPPSSILEVYGYVQRAVPLYPEQLFIIDALDECQEPAELIRFLVRLSELGGVHVFVTSRNERAIYELLQDTPTISLTDEKDLVNADIREHVVRSLATTPGLSRLPSNIKKEIEVALLSKADCMFRWVECQLDFLATCRTRQAVNHALNNLPKTLYETYERILQAIDRQGTDMARIAQHTLRWLVGAQRPIRLNEIQEAVMIEVGEDSLNEDLGVFDPMDVLHTCSSLVSYDNAKGVVNLSHFTVQEYLLVPSLATSTLSHFSVQLVDLHRDLALQCLTYISFDNFAGGACYDKPSYMARLRNHPLFDYVAHHWTDHVAQVRAYDAEVYASIDDLLFSEKKRPHCLAFRQNEQGAESQFTSKRAFEIYDKAWWTHPSYANQKMKDRQAPGSFLLPAPSWWYAIKTRQTWLAERMFHDHPSLITSEYPYIGFPLMATARHGLPEVARILLDMGADVNAACDCNKEVPRTALYSAVEHMTRDPGHLATFRLLLERGAEVNRRYGEVRDTVLQCAAALGDRIEAMRLLLERGADREASNAYGETSLHIAVRSDSLDTVEFLLGVGCNVNARTYSGKDALQMALEMRSPKVVQCLLERGPDLSQLHFAAEDLDWARGQPWSPTIVSGLMRSKPMSDAGLQEVYDTLRRGGVPEELVLDILDLAELWSCSSASRAQKVAVDSRTQSYVYAELEVPDAPLRSLTFVTVSHDQGWSDYEDDHGTYRRSSTWFEAGVKGSDARRLIQQNIHASSDRRLHTNTWSFDTPDPELQEWLRGMQGGRFLQLIARAQYQGWVNHVYSAEIRVFSRFSPERRLSSTERSRKWRQDPLNRAWENANRVMQRRAETKGLKWKCPKRREVKYSTCVVTRHRTRQIPKATKPTQDEDALERCRHLCPPFLQDLLTELSLTGESTFVHLGSGMGGAVIQAAFQTGCQAYGIELDPHLYSTSIELSYSARLQCERTQQEIGPTTFENACVYSANLLPSLVSSADLVLVDNDAFDATLVDHLFRWIVLIMKHGSVIAASKPLTGGPETPSVLYTAEHNEDIYVYANLGIRVHVLKRTRAESLTTSWSTGGSYFLHRVCKD</sequence>
<dbReference type="GO" id="GO:0005634">
    <property type="term" value="C:nucleus"/>
    <property type="evidence" value="ECO:0007669"/>
    <property type="project" value="UniProtKB-SubCell"/>
</dbReference>
<keyword evidence="3" id="KW-0539">Nucleus</keyword>
<feature type="repeat" description="ANK" evidence="2">
    <location>
        <begin position="741"/>
        <end position="769"/>
    </location>
</feature>
<dbReference type="EMBL" id="GL377310">
    <property type="protein sequence ID" value="EFI93744.1"/>
    <property type="molecule type" value="Genomic_DNA"/>
</dbReference>
<dbReference type="InterPro" id="IPR029063">
    <property type="entry name" value="SAM-dependent_MTases_sf"/>
</dbReference>
<dbReference type="eggNOG" id="KOG0510">
    <property type="taxonomic scope" value="Eukaryota"/>
</dbReference>
<comment type="similarity">
    <text evidence="3">Belongs to the class I-like SAM-binding methyltransferase superfamily. DOT1 family.</text>
</comment>
<accession>D8QDU9</accession>
<dbReference type="EC" id="2.1.1.360" evidence="3"/>
<dbReference type="SUPFAM" id="SSF53335">
    <property type="entry name" value="S-adenosyl-L-methionine-dependent methyltransferases"/>
    <property type="match status" value="1"/>
</dbReference>
<dbReference type="GO" id="GO:0032259">
    <property type="term" value="P:methylation"/>
    <property type="evidence" value="ECO:0007669"/>
    <property type="project" value="UniProtKB-KW"/>
</dbReference>
<feature type="coiled-coil region" evidence="4">
    <location>
        <begin position="153"/>
        <end position="187"/>
    </location>
</feature>
<keyword evidence="3" id="KW-0808">Transferase</keyword>
<comment type="activity regulation">
    <text evidence="3">Ubiquitination of histone H2B to form H2BK123ub1 is required for efficient DOT1 methyltransferase activity on histone H3.</text>
</comment>
<feature type="domain" description="DOT1" evidence="5">
    <location>
        <begin position="1057"/>
        <end position="1388"/>
    </location>
</feature>
<proteinExistence type="inferred from homology"/>
<dbReference type="PROSITE" id="PS50088">
    <property type="entry name" value="ANK_REPEAT"/>
    <property type="match status" value="2"/>
</dbReference>
<dbReference type="Gene3D" id="1.25.40.20">
    <property type="entry name" value="Ankyrin repeat-containing domain"/>
    <property type="match status" value="1"/>
</dbReference>
<keyword evidence="7" id="KW-1185">Reference proteome</keyword>
<dbReference type="Gene3D" id="3.40.50.150">
    <property type="entry name" value="Vaccinia Virus protein VP39"/>
    <property type="match status" value="1"/>
</dbReference>
<keyword evidence="4" id="KW-0175">Coiled coil</keyword>
<dbReference type="InterPro" id="IPR054471">
    <property type="entry name" value="GPIID_WHD"/>
</dbReference>
<dbReference type="VEuPathDB" id="FungiDB:SCHCODRAFT_02587820"/>
<evidence type="ECO:0000313" key="7">
    <source>
        <dbReference type="Proteomes" id="UP000007431"/>
    </source>
</evidence>
<dbReference type="Proteomes" id="UP000007431">
    <property type="component" value="Unassembled WGS sequence"/>
</dbReference>
<protein>
    <recommendedName>
        <fullName evidence="3">Histone-lysine N-methyltransferase, H3 lysine-79 specific</fullName>
        <ecNumber evidence="3">2.1.1.360</ecNumber>
    </recommendedName>
    <alternativeName>
        <fullName evidence="3">Histone H3-K79 methyltransferase</fullName>
    </alternativeName>
</protein>
<feature type="repeat" description="ANK" evidence="2">
    <location>
        <begin position="847"/>
        <end position="879"/>
    </location>
</feature>
<comment type="miscellaneous">
    <text evidence="3">In contrast to other lysine histone methyltransferases, it does not contain a SET domain, suggesting the existence of another mechanism for methylation of lysine residues of histones.</text>
</comment>
<evidence type="ECO:0000256" key="3">
    <source>
        <dbReference type="RuleBase" id="RU271113"/>
    </source>
</evidence>
<keyword evidence="1" id="KW-0677">Repeat</keyword>
<dbReference type="SUPFAM" id="SSF48403">
    <property type="entry name" value="Ankyrin repeat"/>
    <property type="match status" value="1"/>
</dbReference>
<dbReference type="InterPro" id="IPR025789">
    <property type="entry name" value="DOT1_dom"/>
</dbReference>
<dbReference type="SUPFAM" id="SSF52540">
    <property type="entry name" value="P-loop containing nucleoside triphosphate hydrolases"/>
    <property type="match status" value="1"/>
</dbReference>
<dbReference type="Pfam" id="PF12796">
    <property type="entry name" value="Ank_2"/>
    <property type="match status" value="2"/>
</dbReference>
<reference evidence="6 7" key="1">
    <citation type="journal article" date="2010" name="Nat. Biotechnol.">
        <title>Genome sequence of the model mushroom Schizophyllum commune.</title>
        <authorList>
            <person name="Ohm R.A."/>
            <person name="de Jong J.F."/>
            <person name="Lugones L.G."/>
            <person name="Aerts A."/>
            <person name="Kothe E."/>
            <person name="Stajich J.E."/>
            <person name="de Vries R.P."/>
            <person name="Record E."/>
            <person name="Levasseur A."/>
            <person name="Baker S.E."/>
            <person name="Bartholomew K.A."/>
            <person name="Coutinho P.M."/>
            <person name="Erdmann S."/>
            <person name="Fowler T.J."/>
            <person name="Gathman A.C."/>
            <person name="Lombard V."/>
            <person name="Henrissat B."/>
            <person name="Knabe N."/>
            <person name="Kuees U."/>
            <person name="Lilly W.W."/>
            <person name="Lindquist E."/>
            <person name="Lucas S."/>
            <person name="Magnuson J.K."/>
            <person name="Piumi F."/>
            <person name="Raudaskoski M."/>
            <person name="Salamov A."/>
            <person name="Schmutz J."/>
            <person name="Schwarze F.W.M.R."/>
            <person name="vanKuyk P.A."/>
            <person name="Horton J.S."/>
            <person name="Grigoriev I.V."/>
            <person name="Woesten H.A.B."/>
        </authorList>
    </citation>
    <scope>NUCLEOTIDE SEQUENCE [LARGE SCALE GENOMIC DNA]</scope>
    <source>
        <strain evidence="7">H4-8 / FGSC 9210</strain>
    </source>
</reference>
<evidence type="ECO:0000256" key="1">
    <source>
        <dbReference type="ARBA" id="ARBA00022737"/>
    </source>
</evidence>
<dbReference type="PANTHER" id="PTHR10039">
    <property type="entry name" value="AMELOGENIN"/>
    <property type="match status" value="1"/>
</dbReference>
<dbReference type="InterPro" id="IPR027417">
    <property type="entry name" value="P-loop_NTPase"/>
</dbReference>
<comment type="subcellular location">
    <subcellularLocation>
        <location evidence="3">Nucleus</location>
    </subcellularLocation>
</comment>
<name>D8QDU9_SCHCM</name>
<dbReference type="OrthoDB" id="7464126at2759"/>
<dbReference type="InterPro" id="IPR002110">
    <property type="entry name" value="Ankyrin_rpt"/>
</dbReference>
<dbReference type="RefSeq" id="XP_003028647.1">
    <property type="nucleotide sequence ID" value="XM_003028601.1"/>
</dbReference>
<dbReference type="Pfam" id="PF22939">
    <property type="entry name" value="WHD_GPIID"/>
    <property type="match status" value="1"/>
</dbReference>
<evidence type="ECO:0000256" key="2">
    <source>
        <dbReference type="PROSITE-ProRule" id="PRU00023"/>
    </source>
</evidence>